<gene>
    <name evidence="1" type="ORF">ACFSW4_06145</name>
</gene>
<reference evidence="2" key="1">
    <citation type="journal article" date="2019" name="Int. J. Syst. Evol. Microbiol.">
        <title>The Global Catalogue of Microorganisms (GCM) 10K type strain sequencing project: providing services to taxonomists for standard genome sequencing and annotation.</title>
        <authorList>
            <consortium name="The Broad Institute Genomics Platform"/>
            <consortium name="The Broad Institute Genome Sequencing Center for Infectious Disease"/>
            <person name="Wu L."/>
            <person name="Ma J."/>
        </authorList>
    </citation>
    <scope>NUCLEOTIDE SEQUENCE [LARGE SCALE GENOMIC DNA]</scope>
    <source>
        <strain evidence="2">TISTR 1571</strain>
    </source>
</reference>
<proteinExistence type="predicted"/>
<sequence length="70" mass="8345">MSEVSILNDFKQISREDNSFAITKENPSEDVIDRYKDKVMNLESNNYISIDHIRKYYKHRYCLEVSGKLL</sequence>
<keyword evidence="2" id="KW-1185">Reference proteome</keyword>
<dbReference type="EMBL" id="JBHUMZ010000016">
    <property type="protein sequence ID" value="MFD2638438.1"/>
    <property type="molecule type" value="Genomic_DNA"/>
</dbReference>
<name>A0ABW5Q8X9_9BACI</name>
<comment type="caution">
    <text evidence="1">The sequence shown here is derived from an EMBL/GenBank/DDBJ whole genome shotgun (WGS) entry which is preliminary data.</text>
</comment>
<evidence type="ECO:0000313" key="1">
    <source>
        <dbReference type="EMBL" id="MFD2638438.1"/>
    </source>
</evidence>
<dbReference type="RefSeq" id="WP_054751294.1">
    <property type="nucleotide sequence ID" value="NZ_JBHUMZ010000016.1"/>
</dbReference>
<organism evidence="1 2">
    <name type="scientific">Piscibacillus salipiscarius</name>
    <dbReference type="NCBI Taxonomy" id="299480"/>
    <lineage>
        <taxon>Bacteria</taxon>
        <taxon>Bacillati</taxon>
        <taxon>Bacillota</taxon>
        <taxon>Bacilli</taxon>
        <taxon>Bacillales</taxon>
        <taxon>Bacillaceae</taxon>
        <taxon>Piscibacillus</taxon>
    </lineage>
</organism>
<dbReference type="Proteomes" id="UP001597452">
    <property type="component" value="Unassembled WGS sequence"/>
</dbReference>
<accession>A0ABW5Q8X9</accession>
<evidence type="ECO:0000313" key="2">
    <source>
        <dbReference type="Proteomes" id="UP001597452"/>
    </source>
</evidence>
<protein>
    <submittedName>
        <fullName evidence="1">Uncharacterized protein</fullName>
    </submittedName>
</protein>